<evidence type="ECO:0000259" key="4">
    <source>
        <dbReference type="PROSITE" id="PS51782"/>
    </source>
</evidence>
<dbReference type="PROSITE" id="PS51782">
    <property type="entry name" value="LYSM"/>
    <property type="match status" value="4"/>
</dbReference>
<protein>
    <recommendedName>
        <fullName evidence="7">Lytic transglycosylase</fullName>
    </recommendedName>
</protein>
<keyword evidence="6" id="KW-1185">Reference proteome</keyword>
<dbReference type="PROSITE" id="PS00922">
    <property type="entry name" value="TRANSGLYCOSYLASE"/>
    <property type="match status" value="1"/>
</dbReference>
<comment type="similarity">
    <text evidence="1">Belongs to the transglycosylase Slt family.</text>
</comment>
<evidence type="ECO:0000256" key="1">
    <source>
        <dbReference type="ARBA" id="ARBA00007734"/>
    </source>
</evidence>
<dbReference type="RefSeq" id="WP_070077898.1">
    <property type="nucleotide sequence ID" value="NZ_CP017415.1"/>
</dbReference>
<dbReference type="InterPro" id="IPR008258">
    <property type="entry name" value="Transglycosylase_SLT_dom_1"/>
</dbReference>
<feature type="domain" description="LysM" evidence="4">
    <location>
        <begin position="539"/>
        <end position="583"/>
    </location>
</feature>
<dbReference type="Gene3D" id="1.10.530.10">
    <property type="match status" value="1"/>
</dbReference>
<dbReference type="InterPro" id="IPR001387">
    <property type="entry name" value="Cro/C1-type_HTH"/>
</dbReference>
<evidence type="ECO:0008006" key="7">
    <source>
        <dbReference type="Google" id="ProtNLM"/>
    </source>
</evidence>
<gene>
    <name evidence="5" type="ORF">BI364_05620</name>
</gene>
<evidence type="ECO:0000313" key="6">
    <source>
        <dbReference type="Proteomes" id="UP000095401"/>
    </source>
</evidence>
<feature type="region of interest" description="Disordered" evidence="2">
    <location>
        <begin position="1"/>
        <end position="43"/>
    </location>
</feature>
<dbReference type="InterPro" id="IPR000189">
    <property type="entry name" value="Transglyc_AS"/>
</dbReference>
<feature type="domain" description="LysM" evidence="4">
    <location>
        <begin position="397"/>
        <end position="441"/>
    </location>
</feature>
<dbReference type="SMART" id="SM00257">
    <property type="entry name" value="LysM"/>
    <property type="match status" value="4"/>
</dbReference>
<feature type="domain" description="LysM" evidence="4">
    <location>
        <begin position="323"/>
        <end position="366"/>
    </location>
</feature>
<name>A0A1D8IM30_9GAMM</name>
<dbReference type="PROSITE" id="PS50943">
    <property type="entry name" value="HTH_CROC1"/>
    <property type="match status" value="1"/>
</dbReference>
<dbReference type="Gene3D" id="3.10.350.10">
    <property type="entry name" value="LysM domain"/>
    <property type="match status" value="4"/>
</dbReference>
<evidence type="ECO:0000256" key="2">
    <source>
        <dbReference type="SAM" id="MobiDB-lite"/>
    </source>
</evidence>
<dbReference type="CDD" id="cd00118">
    <property type="entry name" value="LysM"/>
    <property type="match status" value="4"/>
</dbReference>
<dbReference type="KEGG" id="aprs:BI364_05620"/>
<evidence type="ECO:0000259" key="3">
    <source>
        <dbReference type="PROSITE" id="PS50943"/>
    </source>
</evidence>
<dbReference type="AlphaFoldDB" id="A0A1D8IM30"/>
<dbReference type="CDD" id="cd16894">
    <property type="entry name" value="MltD-like"/>
    <property type="match status" value="1"/>
</dbReference>
<dbReference type="GO" id="GO:0000270">
    <property type="term" value="P:peptidoglycan metabolic process"/>
    <property type="evidence" value="ECO:0007669"/>
    <property type="project" value="InterPro"/>
</dbReference>
<dbReference type="Proteomes" id="UP000095401">
    <property type="component" value="Chromosome"/>
</dbReference>
<evidence type="ECO:0000313" key="5">
    <source>
        <dbReference type="EMBL" id="AOU97513.1"/>
    </source>
</evidence>
<dbReference type="InterPro" id="IPR023346">
    <property type="entry name" value="Lysozyme-like_dom_sf"/>
</dbReference>
<sequence>MPAAIADAPDTGAATANLASTDAGAPATPPPDSEAVDGTTPAVVSQQNETIWTGIRSGFQMPDSLNQPLVQNAIAFYRQHPAYLERVTARAEPYLYYILQQIHERHMPTELALLPVVESAYIPYAYSSCQAAGIWQFTPSTGRHFGLKQNWWYDGRRDIYASTKAALDYLQALHNQFGSWLLALAAYNSGAGTVQWAIRRNQERHLPTDFWALDLPEQTKTYVPKLLAVKAIVEHPKQYNVSLWPIPDKPYLAVVHLKSQIDLALAAKLAGIKLNELYLLNPGYNRWATDPNGPHRLLLPADSAQQFEEKLASIPASERVTWIRHRVASGETLGLIADEYHTSIAVVRQTNHLHGNLIRIGQYLIVPRSSKPYQAYAMAQGLRHRMAQPAHGGSNKHYHVVKPGDTLWDIAKAYNVSVTNLARWNNMTTHAPLRLGQHLVIWSHGSTIVRPAQTQLASNSPPSNPGAVYHTVKSGDTLWDIARNYKVSVSDLQHWNHLTSHSALRPGQRLVIRPGNGATGTAGLAIASNAQPAQRVRTVSYTVRNGDSLYSIAQRFGVNIPAIRRWNSLGNTDILHPGEPLKLRVDVTQMHNES</sequence>
<organism evidence="5 6">
    <name type="scientific">Acidihalobacter yilgarnensis</name>
    <dbReference type="NCBI Taxonomy" id="2819280"/>
    <lineage>
        <taxon>Bacteria</taxon>
        <taxon>Pseudomonadati</taxon>
        <taxon>Pseudomonadota</taxon>
        <taxon>Gammaproteobacteria</taxon>
        <taxon>Chromatiales</taxon>
        <taxon>Ectothiorhodospiraceae</taxon>
        <taxon>Acidihalobacter</taxon>
    </lineage>
</organism>
<dbReference type="PANTHER" id="PTHR33734:SF22">
    <property type="entry name" value="MEMBRANE-BOUND LYTIC MUREIN TRANSGLYCOSYLASE D"/>
    <property type="match status" value="1"/>
</dbReference>
<dbReference type="GO" id="GO:0008932">
    <property type="term" value="F:lytic endotransglycosylase activity"/>
    <property type="evidence" value="ECO:0007669"/>
    <property type="project" value="TreeGrafter"/>
</dbReference>
<feature type="domain" description="HTH cro/C1-type" evidence="3">
    <location>
        <begin position="405"/>
        <end position="421"/>
    </location>
</feature>
<dbReference type="InterPro" id="IPR018392">
    <property type="entry name" value="LysM"/>
</dbReference>
<dbReference type="Pfam" id="PF01464">
    <property type="entry name" value="SLT"/>
    <property type="match status" value="1"/>
</dbReference>
<reference evidence="6" key="1">
    <citation type="submission" date="2016-09" db="EMBL/GenBank/DDBJ databases">
        <title>Acidihalobacter prosperus F5.</title>
        <authorList>
            <person name="Khaleque H.N."/>
            <person name="Ramsay J.P."/>
            <person name="Kaksonen A.H."/>
            <person name="Boxall N.J."/>
            <person name="Watkin E.L.J."/>
        </authorList>
    </citation>
    <scope>NUCLEOTIDE SEQUENCE [LARGE SCALE GENOMIC DNA]</scope>
    <source>
        <strain evidence="6">F5</strain>
    </source>
</reference>
<dbReference type="GO" id="GO:0016020">
    <property type="term" value="C:membrane"/>
    <property type="evidence" value="ECO:0007669"/>
    <property type="project" value="InterPro"/>
</dbReference>
<proteinExistence type="inferred from homology"/>
<feature type="domain" description="LysM" evidence="4">
    <location>
        <begin position="468"/>
        <end position="512"/>
    </location>
</feature>
<dbReference type="EMBL" id="CP017415">
    <property type="protein sequence ID" value="AOU97513.1"/>
    <property type="molecule type" value="Genomic_DNA"/>
</dbReference>
<dbReference type="PANTHER" id="PTHR33734">
    <property type="entry name" value="LYSM DOMAIN-CONTAINING GPI-ANCHORED PROTEIN 2"/>
    <property type="match status" value="1"/>
</dbReference>
<accession>A0A1D8IM30</accession>
<dbReference type="SUPFAM" id="SSF54106">
    <property type="entry name" value="LysM domain"/>
    <property type="match status" value="4"/>
</dbReference>
<feature type="compositionally biased region" description="Low complexity" evidence="2">
    <location>
        <begin position="1"/>
        <end position="26"/>
    </location>
</feature>
<dbReference type="InterPro" id="IPR036779">
    <property type="entry name" value="LysM_dom_sf"/>
</dbReference>
<dbReference type="SUPFAM" id="SSF53955">
    <property type="entry name" value="Lysozyme-like"/>
    <property type="match status" value="1"/>
</dbReference>
<dbReference type="Pfam" id="PF01476">
    <property type="entry name" value="LysM"/>
    <property type="match status" value="4"/>
</dbReference>